<organism evidence="4 6">
    <name type="scientific">Mycoplasmopsis agalactiae</name>
    <name type="common">Mycoplasma agalactiae</name>
    <dbReference type="NCBI Taxonomy" id="2110"/>
    <lineage>
        <taxon>Bacteria</taxon>
        <taxon>Bacillati</taxon>
        <taxon>Mycoplasmatota</taxon>
        <taxon>Mycoplasmoidales</taxon>
        <taxon>Metamycoplasmataceae</taxon>
        <taxon>Mycoplasmopsis</taxon>
    </lineage>
</organism>
<dbReference type="AlphaFoldDB" id="D3VQW7"/>
<dbReference type="RefSeq" id="WP_013021948.1">
    <property type="nucleotide sequence ID" value="NC_013948.1"/>
</dbReference>
<dbReference type="eggNOG" id="COG1192">
    <property type="taxonomic scope" value="Bacteria"/>
</dbReference>
<dbReference type="EMBL" id="FP671138">
    <property type="protein sequence ID" value="CBH40533.1"/>
    <property type="molecule type" value="Genomic_DNA"/>
</dbReference>
<dbReference type="Proteomes" id="UP000006902">
    <property type="component" value="Chromosome"/>
</dbReference>
<evidence type="ECO:0000313" key="2">
    <source>
        <dbReference type="EMBL" id="CAJ32620.1"/>
    </source>
</evidence>
<dbReference type="OrthoDB" id="9791162at2"/>
<dbReference type="Pfam" id="PF13614">
    <property type="entry name" value="AAA_31"/>
    <property type="match status" value="1"/>
</dbReference>
<feature type="domain" description="AAA" evidence="1">
    <location>
        <begin position="5"/>
        <end position="184"/>
    </location>
</feature>
<dbReference type="InterPro" id="IPR050678">
    <property type="entry name" value="DNA_Partitioning_ATPase"/>
</dbReference>
<dbReference type="PANTHER" id="PTHR13696:SF99">
    <property type="entry name" value="COBYRINIC ACID AC-DIAMIDE SYNTHASE"/>
    <property type="match status" value="1"/>
</dbReference>
<dbReference type="KEGG" id="mal:MAGa3190"/>
<accession>Q1IH50</accession>
<proteinExistence type="predicted"/>
<evidence type="ECO:0000313" key="4">
    <source>
        <dbReference type="EMBL" id="CBH40714.1"/>
    </source>
</evidence>
<protein>
    <submittedName>
        <fullName evidence="4">CDSG</fullName>
    </submittedName>
</protein>
<dbReference type="InterPro" id="IPR027417">
    <property type="entry name" value="P-loop_NTPase"/>
</dbReference>
<accession>D3VQW7</accession>
<evidence type="ECO:0000313" key="6">
    <source>
        <dbReference type="Proteomes" id="UP000006902"/>
    </source>
</evidence>
<dbReference type="PANTHER" id="PTHR13696">
    <property type="entry name" value="P-LOOP CONTAINING NUCLEOSIDE TRIPHOSPHATE HYDROLASE"/>
    <property type="match status" value="1"/>
</dbReference>
<sequence length="279" mass="32025">MTFFTFHSNKGGVGKTTITLNIADALAKQNKKVLIFDFDSQGSLSNVLKSNINYNEDDSGKWLKRTSTEQELANTIQHSRIKNIYYVHTNSLLNNVRNSLLNTTLRELVLSSNLKLMNNYLVKLGIDYVFFDLNPIFDDIAKNVYIASKTGIIQVVEPHIFSLQGLNVMLSEWKNNTRELGLNDNIQGIILNRIKSNKLSKDFFFFLHEEYGDRTLKTFIPDNIGMATSTISLSFSSDIATLNKWKRPKWVLESDYKDYIKDGNPIENLIIELQERKIL</sequence>
<reference evidence="2" key="1">
    <citation type="journal article" date="2006" name="J. Bacteriol.">
        <title>A new integrative conjugative element occurs in Mycoplasma agalactiae as chromosomal and free circular forms.</title>
        <authorList>
            <person name="Marenda M."/>
            <person name="Barbe V."/>
            <person name="Gourgues G."/>
            <person name="Mangenot S."/>
            <person name="Sagne E."/>
            <person name="Citti C."/>
        </authorList>
    </citation>
    <scope>NUCLEOTIDE SEQUENCE</scope>
    <source>
        <strain evidence="2">5632</strain>
    </source>
</reference>
<reference evidence="6" key="3">
    <citation type="journal article" date="2010" name="BMC Genomics">
        <title>Comparative genomic and proteomic analyses of two Mycoplasma agalactiae strains: clues to the macro- and micro-events that are shaping mycoplasma diversity.</title>
        <authorList>
            <person name="Nouvel L.X."/>
            <person name="Sirand-Pugnet P."/>
            <person name="Marenda M.S."/>
            <person name="Sagne E."/>
            <person name="Barbe V."/>
            <person name="Mangenot S."/>
            <person name="Schenowitz C."/>
            <person name="Jacob D."/>
            <person name="Barre A."/>
            <person name="Claverol S."/>
            <person name="Blanchard A."/>
            <person name="Citti C."/>
        </authorList>
    </citation>
    <scope>NUCLEOTIDE SEQUENCE [LARGE SCALE GENOMIC DNA]</scope>
    <source>
        <strain evidence="6">5632</strain>
    </source>
</reference>
<dbReference type="KEGG" id="mal:MAGa5040"/>
<name>D3VQW7_MYCAA</name>
<dbReference type="EMBL" id="FP671138">
    <property type="protein sequence ID" value="CBH40714.1"/>
    <property type="molecule type" value="Genomic_DNA"/>
</dbReference>
<dbReference type="Gene3D" id="3.40.50.300">
    <property type="entry name" value="P-loop containing nucleotide triphosphate hydrolases"/>
    <property type="match status" value="1"/>
</dbReference>
<gene>
    <name evidence="2" type="primary">cdsG</name>
    <name evidence="3" type="ordered locus">MAGa3190</name>
    <name evidence="4" type="ordered locus">MAGa5040</name>
    <name evidence="5" type="ordered locus">MAGa6910</name>
</gene>
<dbReference type="SUPFAM" id="SSF52540">
    <property type="entry name" value="P-loop containing nucleoside triphosphate hydrolases"/>
    <property type="match status" value="1"/>
</dbReference>
<evidence type="ECO:0000259" key="1">
    <source>
        <dbReference type="Pfam" id="PF13614"/>
    </source>
</evidence>
<evidence type="ECO:0000313" key="5">
    <source>
        <dbReference type="EMBL" id="CBH40894.1"/>
    </source>
</evidence>
<reference evidence="4" key="2">
    <citation type="submission" date="2009-11" db="EMBL/GenBank/DDBJ databases">
        <authorList>
            <person name="Prasad N."/>
            <person name="Shashidhara L.S."/>
        </authorList>
    </citation>
    <scope>NUCLEOTIDE SEQUENCE</scope>
    <source>
        <strain evidence="4">5632</strain>
    </source>
</reference>
<evidence type="ECO:0000313" key="3">
    <source>
        <dbReference type="EMBL" id="CBH40533.1"/>
    </source>
</evidence>
<dbReference type="EMBL" id="CT030003">
    <property type="protein sequence ID" value="CAJ32620.1"/>
    <property type="molecule type" value="Genomic_DNA"/>
</dbReference>
<dbReference type="EMBL" id="FP671138">
    <property type="protein sequence ID" value="CBH40894.1"/>
    <property type="molecule type" value="Genomic_DNA"/>
</dbReference>
<dbReference type="KEGG" id="mal:MAGa6910"/>
<dbReference type="InterPro" id="IPR025669">
    <property type="entry name" value="AAA_dom"/>
</dbReference>
<dbReference type="CDD" id="cd02042">
    <property type="entry name" value="ParAB_family"/>
    <property type="match status" value="1"/>
</dbReference>